<sequence>MTFNLWFVIVGALFIVMALSNSILRRLPLTTSLLYLLVGLVLGPVGLGLIRLDAIEQAGLLERITEVAVIISLFTSGLKLRTPLSKKRWQLPVRLAFISMTVTVALIACAGVFWLGLPLGAAILLGGVLAPTDPVLASDVQLEDPFDSDRLRFSLTGEAGLNDGTAFPFVMLGLGLLGLHELGEGGWRWVAVDVLWATAAGLGVGWLCGLLVGRLVLYLRSRREEAVQLDDFLALGLIALSYGAALLVAGYGFLAVFAAGLALRSIELQAAGEKPSEDVQAMARQGAKEEVPPGSESAPLFMAQAVLEFNEQLERIGEVVIVVLVGGLLATFLPPPAALLWFVPLLFLVIRPISVWIGLLGSNTSGLQRRLMAWFGIRGIGSIYYLMFAITHGLPGDIARTLTAITLMVVAISIVVHGISVTPLMSLYGRRSEGKPA</sequence>
<accession>Q7NJS3</accession>
<dbReference type="OrthoDB" id="9810860at2"/>
<evidence type="ECO:0000256" key="9">
    <source>
        <dbReference type="SAM" id="Phobius"/>
    </source>
</evidence>
<keyword evidence="3" id="KW-0050">Antiport</keyword>
<feature type="transmembrane region" description="Helical" evidence="9">
    <location>
        <begin position="371"/>
        <end position="390"/>
    </location>
</feature>
<keyword evidence="5 9" id="KW-0812">Transmembrane</keyword>
<feature type="transmembrane region" description="Helical" evidence="9">
    <location>
        <begin position="194"/>
        <end position="217"/>
    </location>
</feature>
<dbReference type="PATRIC" id="fig|251221.4.peg.1789"/>
<dbReference type="HOGENOM" id="CLU_008635_6_1_3"/>
<dbReference type="PANTHER" id="PTHR32507:SF8">
    <property type="entry name" value="CNH1P"/>
    <property type="match status" value="1"/>
</dbReference>
<gene>
    <name evidence="11" type="ordered locus">gll1759</name>
</gene>
<dbReference type="RefSeq" id="WP_011141757.1">
    <property type="nucleotide sequence ID" value="NC_005125.1"/>
</dbReference>
<proteinExistence type="predicted"/>
<dbReference type="Proteomes" id="UP000000557">
    <property type="component" value="Chromosome"/>
</dbReference>
<dbReference type="InterPro" id="IPR006153">
    <property type="entry name" value="Cation/H_exchanger_TM"/>
</dbReference>
<comment type="subcellular location">
    <subcellularLocation>
        <location evidence="1">Cell membrane</location>
        <topology evidence="1">Multi-pass membrane protein</topology>
    </subcellularLocation>
</comment>
<evidence type="ECO:0000313" key="11">
    <source>
        <dbReference type="EMBL" id="BAC89700.1"/>
    </source>
</evidence>
<evidence type="ECO:0000259" key="10">
    <source>
        <dbReference type="Pfam" id="PF00999"/>
    </source>
</evidence>
<name>Q7NJS3_GLOVI</name>
<dbReference type="PhylomeDB" id="Q7NJS3"/>
<keyword evidence="4" id="KW-1003">Cell membrane</keyword>
<feature type="transmembrane region" description="Helical" evidence="9">
    <location>
        <begin position="165"/>
        <end position="182"/>
    </location>
</feature>
<evidence type="ECO:0000256" key="4">
    <source>
        <dbReference type="ARBA" id="ARBA00022475"/>
    </source>
</evidence>
<feature type="transmembrane region" description="Helical" evidence="9">
    <location>
        <begin position="6"/>
        <end position="24"/>
    </location>
</feature>
<dbReference type="InParanoid" id="Q7NJS3"/>
<evidence type="ECO:0000256" key="1">
    <source>
        <dbReference type="ARBA" id="ARBA00004651"/>
    </source>
</evidence>
<dbReference type="EMBL" id="BA000045">
    <property type="protein sequence ID" value="BAC89700.1"/>
    <property type="molecule type" value="Genomic_DNA"/>
</dbReference>
<evidence type="ECO:0000256" key="6">
    <source>
        <dbReference type="ARBA" id="ARBA00022989"/>
    </source>
</evidence>
<dbReference type="PANTHER" id="PTHR32507">
    <property type="entry name" value="NA(+)/H(+) ANTIPORTER 1"/>
    <property type="match status" value="1"/>
</dbReference>
<evidence type="ECO:0000256" key="3">
    <source>
        <dbReference type="ARBA" id="ARBA00022449"/>
    </source>
</evidence>
<dbReference type="EnsemblBacteria" id="BAC89700">
    <property type="protein sequence ID" value="BAC89700"/>
    <property type="gene ID" value="BAC89700"/>
</dbReference>
<dbReference type="KEGG" id="gvi:gll1759"/>
<evidence type="ECO:0000313" key="12">
    <source>
        <dbReference type="Proteomes" id="UP000000557"/>
    </source>
</evidence>
<evidence type="ECO:0000256" key="5">
    <source>
        <dbReference type="ARBA" id="ARBA00022692"/>
    </source>
</evidence>
<dbReference type="Pfam" id="PF00999">
    <property type="entry name" value="Na_H_Exchanger"/>
    <property type="match status" value="1"/>
</dbReference>
<evidence type="ECO:0000256" key="2">
    <source>
        <dbReference type="ARBA" id="ARBA00022448"/>
    </source>
</evidence>
<protein>
    <submittedName>
        <fullName evidence="11">Gll1759 protein</fullName>
    </submittedName>
</protein>
<reference evidence="11 12" key="2">
    <citation type="journal article" date="2003" name="DNA Res.">
        <title>Complete genome structure of Gloeobacter violaceus PCC 7421, a cyanobacterium that lacks thylakoids (supplement).</title>
        <authorList>
            <person name="Nakamura Y."/>
            <person name="Kaneko T."/>
            <person name="Sato S."/>
            <person name="Mimuro M."/>
            <person name="Miyashita H."/>
            <person name="Tsuchiya T."/>
            <person name="Sasamoto S."/>
            <person name="Watanabe A."/>
            <person name="Kawashima K."/>
            <person name="Kishida Y."/>
            <person name="Kiyokawa C."/>
            <person name="Kohara M."/>
            <person name="Matsumoto M."/>
            <person name="Matsuno A."/>
            <person name="Nakazaki N."/>
            <person name="Shimpo S."/>
            <person name="Takeuchi C."/>
            <person name="Yamada M."/>
            <person name="Tabata S."/>
        </authorList>
    </citation>
    <scope>NUCLEOTIDE SEQUENCE [LARGE SCALE GENOMIC DNA]</scope>
    <source>
        <strain evidence="12">ATCC 29082 / PCC 7421</strain>
    </source>
</reference>
<keyword evidence="7" id="KW-0406">Ion transport</keyword>
<dbReference type="GO" id="GO:0005886">
    <property type="term" value="C:plasma membrane"/>
    <property type="evidence" value="ECO:0007669"/>
    <property type="project" value="UniProtKB-SubCell"/>
</dbReference>
<evidence type="ECO:0000256" key="8">
    <source>
        <dbReference type="ARBA" id="ARBA00023136"/>
    </source>
</evidence>
<feature type="transmembrane region" description="Helical" evidence="9">
    <location>
        <begin position="402"/>
        <end position="428"/>
    </location>
</feature>
<keyword evidence="6 9" id="KW-1133">Transmembrane helix</keyword>
<feature type="transmembrane region" description="Helical" evidence="9">
    <location>
        <begin position="316"/>
        <end position="333"/>
    </location>
</feature>
<evidence type="ECO:0000256" key="7">
    <source>
        <dbReference type="ARBA" id="ARBA00023065"/>
    </source>
</evidence>
<feature type="transmembrane region" description="Helical" evidence="9">
    <location>
        <begin position="237"/>
        <end position="263"/>
    </location>
</feature>
<dbReference type="InterPro" id="IPR038770">
    <property type="entry name" value="Na+/solute_symporter_sf"/>
</dbReference>
<feature type="transmembrane region" description="Helical" evidence="9">
    <location>
        <begin position="93"/>
        <end position="117"/>
    </location>
</feature>
<dbReference type="eggNOG" id="COG0025">
    <property type="taxonomic scope" value="Bacteria"/>
</dbReference>
<keyword evidence="8 9" id="KW-0472">Membrane</keyword>
<dbReference type="STRING" id="251221.gene:10759251"/>
<feature type="domain" description="Cation/H+ exchanger transmembrane" evidence="10">
    <location>
        <begin position="17"/>
        <end position="425"/>
    </location>
</feature>
<dbReference type="Gene3D" id="1.20.1530.20">
    <property type="match status" value="1"/>
</dbReference>
<feature type="transmembrane region" description="Helical" evidence="9">
    <location>
        <begin position="339"/>
        <end position="359"/>
    </location>
</feature>
<organism evidence="11 12">
    <name type="scientific">Gloeobacter violaceus (strain ATCC 29082 / PCC 7421)</name>
    <dbReference type="NCBI Taxonomy" id="251221"/>
    <lineage>
        <taxon>Bacteria</taxon>
        <taxon>Bacillati</taxon>
        <taxon>Cyanobacteriota</taxon>
        <taxon>Cyanophyceae</taxon>
        <taxon>Gloeobacterales</taxon>
        <taxon>Gloeobacteraceae</taxon>
        <taxon>Gloeobacter</taxon>
    </lineage>
</organism>
<dbReference type="GO" id="GO:0030007">
    <property type="term" value="P:intracellular potassium ion homeostasis"/>
    <property type="evidence" value="ECO:0000318"/>
    <property type="project" value="GO_Central"/>
</dbReference>
<feature type="transmembrane region" description="Helical" evidence="9">
    <location>
        <begin position="33"/>
        <end position="52"/>
    </location>
</feature>
<dbReference type="AlphaFoldDB" id="Q7NJS3"/>
<keyword evidence="12" id="KW-1185">Reference proteome</keyword>
<keyword evidence="2" id="KW-0813">Transport</keyword>
<reference evidence="11 12" key="1">
    <citation type="journal article" date="2003" name="DNA Res.">
        <title>Complete genome structure of Gloeobacter violaceus PCC 7421, a cyanobacterium that lacks thylakoids.</title>
        <authorList>
            <person name="Nakamura Y."/>
            <person name="Kaneko T."/>
            <person name="Sato S."/>
            <person name="Mimuro M."/>
            <person name="Miyashita H."/>
            <person name="Tsuchiya T."/>
            <person name="Sasamoto S."/>
            <person name="Watanabe A."/>
            <person name="Kawashima K."/>
            <person name="Kishida Y."/>
            <person name="Kiyokawa C."/>
            <person name="Kohara M."/>
            <person name="Matsumoto M."/>
            <person name="Matsuno A."/>
            <person name="Nakazaki N."/>
            <person name="Shimpo S."/>
            <person name="Takeuchi C."/>
            <person name="Yamada M."/>
            <person name="Tabata S."/>
        </authorList>
    </citation>
    <scope>NUCLEOTIDE SEQUENCE [LARGE SCALE GENOMIC DNA]</scope>
    <source>
        <strain evidence="12">ATCC 29082 / PCC 7421</strain>
    </source>
</reference>
<dbReference type="GO" id="GO:0015386">
    <property type="term" value="F:potassium:proton antiporter activity"/>
    <property type="evidence" value="ECO:0000318"/>
    <property type="project" value="GO_Central"/>
</dbReference>